<dbReference type="InterPro" id="IPR036397">
    <property type="entry name" value="RNaseH_sf"/>
</dbReference>
<dbReference type="PANTHER" id="PTHR30347">
    <property type="entry name" value="POTASSIUM CHANNEL RELATED"/>
    <property type="match status" value="1"/>
</dbReference>
<gene>
    <name evidence="2" type="ORF">ACFSL2_11405</name>
</gene>
<comment type="caution">
    <text evidence="2">The sequence shown here is derived from an EMBL/GenBank/DDBJ whole genome shotgun (WGS) entry which is preliminary data.</text>
</comment>
<proteinExistence type="predicted"/>
<accession>A0ABW4V6L5</accession>
<dbReference type="EMBL" id="JBHUHF010000001">
    <property type="protein sequence ID" value="MFD2026114.1"/>
    <property type="molecule type" value="Genomic_DNA"/>
</dbReference>
<dbReference type="PANTHER" id="PTHR30347:SF1">
    <property type="entry name" value="MECHANOSENSITIVE CHANNEL MSCK"/>
    <property type="match status" value="1"/>
</dbReference>
<dbReference type="Pfam" id="PF13358">
    <property type="entry name" value="DDE_3"/>
    <property type="match status" value="1"/>
</dbReference>
<dbReference type="InterPro" id="IPR038717">
    <property type="entry name" value="Tc1-like_DDE_dom"/>
</dbReference>
<dbReference type="InterPro" id="IPR012337">
    <property type="entry name" value="RNaseH-like_sf"/>
</dbReference>
<feature type="domain" description="Tc1-like transposase DDE" evidence="1">
    <location>
        <begin position="200"/>
        <end position="320"/>
    </location>
</feature>
<dbReference type="InterPro" id="IPR052702">
    <property type="entry name" value="MscS-like_channel"/>
</dbReference>
<dbReference type="InterPro" id="IPR047655">
    <property type="entry name" value="Transpos_IS630-like"/>
</dbReference>
<evidence type="ECO:0000313" key="2">
    <source>
        <dbReference type="EMBL" id="MFD2026114.1"/>
    </source>
</evidence>
<dbReference type="SUPFAM" id="SSF46689">
    <property type="entry name" value="Homeodomain-like"/>
    <property type="match status" value="1"/>
</dbReference>
<organism evidence="2 3">
    <name type="scientific">Promicromonospora aerolata</name>
    <dbReference type="NCBI Taxonomy" id="195749"/>
    <lineage>
        <taxon>Bacteria</taxon>
        <taxon>Bacillati</taxon>
        <taxon>Actinomycetota</taxon>
        <taxon>Actinomycetes</taxon>
        <taxon>Micrococcales</taxon>
        <taxon>Promicromonosporaceae</taxon>
        <taxon>Promicromonospora</taxon>
    </lineage>
</organism>
<dbReference type="SUPFAM" id="SSF53098">
    <property type="entry name" value="Ribonuclease H-like"/>
    <property type="match status" value="1"/>
</dbReference>
<dbReference type="Proteomes" id="UP001597338">
    <property type="component" value="Unassembled WGS sequence"/>
</dbReference>
<dbReference type="InterPro" id="IPR009057">
    <property type="entry name" value="Homeodomain-like_sf"/>
</dbReference>
<dbReference type="RefSeq" id="WP_377197970.1">
    <property type="nucleotide sequence ID" value="NZ_JBHUHF010000001.1"/>
</dbReference>
<keyword evidence="3" id="KW-1185">Reference proteome</keyword>
<dbReference type="NCBIfam" id="NF033545">
    <property type="entry name" value="transpos_IS630"/>
    <property type="match status" value="1"/>
</dbReference>
<dbReference type="Pfam" id="PF13551">
    <property type="entry name" value="HTH_29"/>
    <property type="match status" value="1"/>
</dbReference>
<dbReference type="Gene3D" id="3.30.420.10">
    <property type="entry name" value="Ribonuclease H-like superfamily/Ribonuclease H"/>
    <property type="match status" value="1"/>
</dbReference>
<sequence>MANRPAPALEIGEKDRAELERWTRSSSVPAGLAQRARIVLLAGAGHSNTETAARVGVSRPTVIAWRERYLHRGLAGLVDEPRSGRPRVVDRAKVIAATLLPPPKKYGVRHWSTRLLARHLKIADATVAAVWREAGIQPWRAESFRFSTDPELVAKVTDVVGLYLNPPENAIVLSIDEKSQIQALDRTQPVLPTQPHLIERRSHDYVRHGTTTLFAALEIATGKVTAACKPRHRQTEFLTFLRQVARAYPDDGTGRELHLVMDNYAAHKAPTVKAWLAANPRIVVHFTPTHASWMNLVEVWFSIIERQTIHRGTYGSVKDLNAKIRQFIDGWNDRAHPFVWTKTADQILKKANRQTTSNAEH</sequence>
<evidence type="ECO:0000313" key="3">
    <source>
        <dbReference type="Proteomes" id="UP001597338"/>
    </source>
</evidence>
<reference evidence="3" key="1">
    <citation type="journal article" date="2019" name="Int. J. Syst. Evol. Microbiol.">
        <title>The Global Catalogue of Microorganisms (GCM) 10K type strain sequencing project: providing services to taxonomists for standard genome sequencing and annotation.</title>
        <authorList>
            <consortium name="The Broad Institute Genomics Platform"/>
            <consortium name="The Broad Institute Genome Sequencing Center for Infectious Disease"/>
            <person name="Wu L."/>
            <person name="Ma J."/>
        </authorList>
    </citation>
    <scope>NUCLEOTIDE SEQUENCE [LARGE SCALE GENOMIC DNA]</scope>
    <source>
        <strain evidence="3">CCM 7043</strain>
    </source>
</reference>
<protein>
    <submittedName>
        <fullName evidence="2">IS630 family transposase</fullName>
    </submittedName>
</protein>
<name>A0ABW4V6L5_9MICO</name>
<evidence type="ECO:0000259" key="1">
    <source>
        <dbReference type="Pfam" id="PF13358"/>
    </source>
</evidence>